<dbReference type="GO" id="GO:0015940">
    <property type="term" value="P:pantothenate biosynthetic process"/>
    <property type="evidence" value="ECO:0007669"/>
    <property type="project" value="UniProtKB-UniPathway"/>
</dbReference>
<gene>
    <name evidence="14" type="ORF">E3U55_05685</name>
</gene>
<evidence type="ECO:0000256" key="1">
    <source>
        <dbReference type="ARBA" id="ARBA00002919"/>
    </source>
</evidence>
<dbReference type="NCBIfam" id="TIGR00745">
    <property type="entry name" value="apbA_panE"/>
    <property type="match status" value="1"/>
</dbReference>
<dbReference type="Gene3D" id="1.10.1040.10">
    <property type="entry name" value="N-(1-d-carboxylethyl)-l-norvaline Dehydrogenase, domain 2"/>
    <property type="match status" value="1"/>
</dbReference>
<evidence type="ECO:0000256" key="11">
    <source>
        <dbReference type="RuleBase" id="RU362068"/>
    </source>
</evidence>
<feature type="domain" description="Ketopantoate reductase N-terminal" evidence="12">
    <location>
        <begin position="3"/>
        <end position="140"/>
    </location>
</feature>
<dbReference type="UniPathway" id="UPA00028">
    <property type="reaction ID" value="UER00004"/>
</dbReference>
<dbReference type="AlphaFoldDB" id="A0A4Y8IPB4"/>
<evidence type="ECO:0000256" key="9">
    <source>
        <dbReference type="ARBA" id="ARBA00032024"/>
    </source>
</evidence>
<evidence type="ECO:0000256" key="6">
    <source>
        <dbReference type="ARBA" id="ARBA00022655"/>
    </source>
</evidence>
<protein>
    <recommendedName>
        <fullName evidence="5 11">2-dehydropantoate 2-reductase</fullName>
        <ecNumber evidence="4 11">1.1.1.169</ecNumber>
    </recommendedName>
    <alternativeName>
        <fullName evidence="9 11">Ketopantoate reductase</fullName>
    </alternativeName>
</protein>
<dbReference type="Pfam" id="PF02558">
    <property type="entry name" value="ApbA"/>
    <property type="match status" value="1"/>
</dbReference>
<comment type="similarity">
    <text evidence="3 11">Belongs to the ketopantoate reductase family.</text>
</comment>
<proteinExistence type="inferred from homology"/>
<comment type="caution">
    <text evidence="14">The sequence shown here is derived from an EMBL/GenBank/DDBJ whole genome shotgun (WGS) entry which is preliminary data.</text>
</comment>
<evidence type="ECO:0000256" key="4">
    <source>
        <dbReference type="ARBA" id="ARBA00013014"/>
    </source>
</evidence>
<dbReference type="InterPro" id="IPR013752">
    <property type="entry name" value="KPA_reductase"/>
</dbReference>
<dbReference type="InterPro" id="IPR013328">
    <property type="entry name" value="6PGD_dom2"/>
</dbReference>
<dbReference type="OrthoDB" id="9800163at2"/>
<sequence>MNIGVIGLGSVGLFVASQLSESHNVTGYCRRDRQRQSILKNGILVDQKPFHIDVELVENIKKHDLLIICVKQPHIDNLLPVLKEVSETTTFLFLQNGLGHIEKVSVELKNILVGTCDYGISKLEDHSISLKGAGLIRIASVADNNDIAIRTANQLSRDVINVEFASNLSQVLHEKLIVNSVINPLTALFEVKNGEILTNDYLKDIAHQLSHEAALAMKIDSNHAWSLVQKVASQTKENHSSMLKDIQQNKQTEIDYINGFILKQSQETLPSHSLIYQLIKAKENI</sequence>
<evidence type="ECO:0000256" key="10">
    <source>
        <dbReference type="ARBA" id="ARBA00048793"/>
    </source>
</evidence>
<feature type="domain" description="Ketopantoate reductase C-terminal" evidence="13">
    <location>
        <begin position="168"/>
        <end position="283"/>
    </location>
</feature>
<dbReference type="EMBL" id="SOPW01000004">
    <property type="protein sequence ID" value="TFB23309.1"/>
    <property type="molecule type" value="Genomic_DNA"/>
</dbReference>
<keyword evidence="15" id="KW-1185">Reference proteome</keyword>
<dbReference type="InterPro" id="IPR013332">
    <property type="entry name" value="KPR_N"/>
</dbReference>
<dbReference type="GO" id="GO:0050661">
    <property type="term" value="F:NADP binding"/>
    <property type="evidence" value="ECO:0007669"/>
    <property type="project" value="TreeGrafter"/>
</dbReference>
<evidence type="ECO:0000313" key="15">
    <source>
        <dbReference type="Proteomes" id="UP000297975"/>
    </source>
</evidence>
<evidence type="ECO:0000259" key="12">
    <source>
        <dbReference type="Pfam" id="PF02558"/>
    </source>
</evidence>
<evidence type="ECO:0000256" key="7">
    <source>
        <dbReference type="ARBA" id="ARBA00022857"/>
    </source>
</evidence>
<dbReference type="InterPro" id="IPR003710">
    <property type="entry name" value="ApbA"/>
</dbReference>
<evidence type="ECO:0000313" key="14">
    <source>
        <dbReference type="EMBL" id="TFB23309.1"/>
    </source>
</evidence>
<evidence type="ECO:0000256" key="2">
    <source>
        <dbReference type="ARBA" id="ARBA00004994"/>
    </source>
</evidence>
<dbReference type="InterPro" id="IPR036291">
    <property type="entry name" value="NAD(P)-bd_dom_sf"/>
</dbReference>
<dbReference type="SUPFAM" id="SSF51735">
    <property type="entry name" value="NAD(P)-binding Rossmann-fold domains"/>
    <property type="match status" value="1"/>
</dbReference>
<dbReference type="EC" id="1.1.1.169" evidence="4 11"/>
<comment type="catalytic activity">
    <reaction evidence="10 11">
        <text>(R)-pantoate + NADP(+) = 2-dehydropantoate + NADPH + H(+)</text>
        <dbReference type="Rhea" id="RHEA:16233"/>
        <dbReference type="ChEBI" id="CHEBI:11561"/>
        <dbReference type="ChEBI" id="CHEBI:15378"/>
        <dbReference type="ChEBI" id="CHEBI:15980"/>
        <dbReference type="ChEBI" id="CHEBI:57783"/>
        <dbReference type="ChEBI" id="CHEBI:58349"/>
        <dbReference type="EC" id="1.1.1.169"/>
    </reaction>
</comment>
<dbReference type="PANTHER" id="PTHR43765:SF2">
    <property type="entry name" value="2-DEHYDROPANTOATE 2-REDUCTASE"/>
    <property type="match status" value="1"/>
</dbReference>
<dbReference type="RefSeq" id="WP_134339381.1">
    <property type="nucleotide sequence ID" value="NZ_SOPW01000004.1"/>
</dbReference>
<keyword evidence="8 11" id="KW-0560">Oxidoreductase</keyword>
<accession>A0A4Y8IPB4</accession>
<dbReference type="Gene3D" id="3.40.50.720">
    <property type="entry name" value="NAD(P)-binding Rossmann-like Domain"/>
    <property type="match status" value="1"/>
</dbReference>
<dbReference type="Pfam" id="PF08546">
    <property type="entry name" value="ApbA_C"/>
    <property type="match status" value="1"/>
</dbReference>
<dbReference type="InterPro" id="IPR050838">
    <property type="entry name" value="Ketopantoate_reductase"/>
</dbReference>
<keyword evidence="7 11" id="KW-0521">NADP</keyword>
<dbReference type="PANTHER" id="PTHR43765">
    <property type="entry name" value="2-DEHYDROPANTOATE 2-REDUCTASE-RELATED"/>
    <property type="match status" value="1"/>
</dbReference>
<comment type="function">
    <text evidence="1 11">Catalyzes the NADPH-dependent reduction of ketopantoate into pantoic acid.</text>
</comment>
<evidence type="ECO:0000256" key="5">
    <source>
        <dbReference type="ARBA" id="ARBA00019465"/>
    </source>
</evidence>
<evidence type="ECO:0000256" key="3">
    <source>
        <dbReference type="ARBA" id="ARBA00007870"/>
    </source>
</evidence>
<dbReference type="Proteomes" id="UP000297975">
    <property type="component" value="Unassembled WGS sequence"/>
</dbReference>
<organism evidence="14 15">
    <name type="scientific">Filobacillus milosensis</name>
    <dbReference type="NCBI Taxonomy" id="94137"/>
    <lineage>
        <taxon>Bacteria</taxon>
        <taxon>Bacillati</taxon>
        <taxon>Bacillota</taxon>
        <taxon>Bacilli</taxon>
        <taxon>Bacillales</taxon>
        <taxon>Bacillaceae</taxon>
        <taxon>Filobacillus</taxon>
    </lineage>
</organism>
<comment type="pathway">
    <text evidence="2 11">Cofactor biosynthesis; (R)-pantothenate biosynthesis; (R)-pantoate from 3-methyl-2-oxobutanoate: step 2/2.</text>
</comment>
<dbReference type="GO" id="GO:0005737">
    <property type="term" value="C:cytoplasm"/>
    <property type="evidence" value="ECO:0007669"/>
    <property type="project" value="TreeGrafter"/>
</dbReference>
<dbReference type="GO" id="GO:0008677">
    <property type="term" value="F:2-dehydropantoate 2-reductase activity"/>
    <property type="evidence" value="ECO:0007669"/>
    <property type="project" value="UniProtKB-EC"/>
</dbReference>
<dbReference type="InterPro" id="IPR008927">
    <property type="entry name" value="6-PGluconate_DH-like_C_sf"/>
</dbReference>
<reference evidence="14 15" key="1">
    <citation type="submission" date="2019-03" db="EMBL/GenBank/DDBJ databases">
        <authorList>
            <person name="He R.-H."/>
        </authorList>
    </citation>
    <scope>NUCLEOTIDE SEQUENCE [LARGE SCALE GENOMIC DNA]</scope>
    <source>
        <strain evidence="15">SH 714</strain>
    </source>
</reference>
<keyword evidence="6 11" id="KW-0566">Pantothenate biosynthesis</keyword>
<name>A0A4Y8IPB4_9BACI</name>
<dbReference type="SUPFAM" id="SSF48179">
    <property type="entry name" value="6-phosphogluconate dehydrogenase C-terminal domain-like"/>
    <property type="match status" value="1"/>
</dbReference>
<evidence type="ECO:0000259" key="13">
    <source>
        <dbReference type="Pfam" id="PF08546"/>
    </source>
</evidence>
<evidence type="ECO:0000256" key="8">
    <source>
        <dbReference type="ARBA" id="ARBA00023002"/>
    </source>
</evidence>